<keyword evidence="1" id="KW-1133">Transmembrane helix</keyword>
<evidence type="ECO:0000256" key="1">
    <source>
        <dbReference type="SAM" id="Phobius"/>
    </source>
</evidence>
<protein>
    <recommendedName>
        <fullName evidence="4">DUF485 domain-containing protein</fullName>
    </recommendedName>
</protein>
<evidence type="ECO:0000313" key="2">
    <source>
        <dbReference type="EMBL" id="MFB9466245.1"/>
    </source>
</evidence>
<proteinExistence type="predicted"/>
<reference evidence="2 3" key="1">
    <citation type="submission" date="2024-09" db="EMBL/GenBank/DDBJ databases">
        <authorList>
            <person name="Sun Q."/>
            <person name="Mori K."/>
        </authorList>
    </citation>
    <scope>NUCLEOTIDE SEQUENCE [LARGE SCALE GENOMIC DNA]</scope>
    <source>
        <strain evidence="2 3">JCM 6917</strain>
    </source>
</reference>
<organism evidence="2 3">
    <name type="scientific">Streptomyces cinereospinus</name>
    <dbReference type="NCBI Taxonomy" id="285561"/>
    <lineage>
        <taxon>Bacteria</taxon>
        <taxon>Bacillati</taxon>
        <taxon>Actinomycetota</taxon>
        <taxon>Actinomycetes</taxon>
        <taxon>Kitasatosporales</taxon>
        <taxon>Streptomycetaceae</taxon>
        <taxon>Streptomyces</taxon>
    </lineage>
</organism>
<accession>A0ABV5N7H7</accession>
<dbReference type="Proteomes" id="UP001589709">
    <property type="component" value="Unassembled WGS sequence"/>
</dbReference>
<keyword evidence="1" id="KW-0472">Membrane</keyword>
<evidence type="ECO:0008006" key="4">
    <source>
        <dbReference type="Google" id="ProtNLM"/>
    </source>
</evidence>
<feature type="transmembrane region" description="Helical" evidence="1">
    <location>
        <begin position="27"/>
        <end position="46"/>
    </location>
</feature>
<name>A0ABV5N7H7_9ACTN</name>
<evidence type="ECO:0000313" key="3">
    <source>
        <dbReference type="Proteomes" id="UP001589709"/>
    </source>
</evidence>
<dbReference type="EMBL" id="JBHMCY010000064">
    <property type="protein sequence ID" value="MFB9466245.1"/>
    <property type="molecule type" value="Genomic_DNA"/>
</dbReference>
<sequence length="99" mass="10743">MSEETAAPPGLRAAAERVRRRFTRVHFTTWVAVSALPLVTGSLLGTPVWGEVTLGMLMFVALAAELLVSAWWFDRASRKVWQSAMPAGHADATAPGSHR</sequence>
<keyword evidence="1" id="KW-0812">Transmembrane</keyword>
<feature type="transmembrane region" description="Helical" evidence="1">
    <location>
        <begin position="52"/>
        <end position="73"/>
    </location>
</feature>
<dbReference type="RefSeq" id="WP_381349122.1">
    <property type="nucleotide sequence ID" value="NZ_JBHMCY010000064.1"/>
</dbReference>
<comment type="caution">
    <text evidence="2">The sequence shown here is derived from an EMBL/GenBank/DDBJ whole genome shotgun (WGS) entry which is preliminary data.</text>
</comment>
<keyword evidence="3" id="KW-1185">Reference proteome</keyword>
<gene>
    <name evidence="2" type="ORF">ACFF45_26910</name>
</gene>